<dbReference type="RefSeq" id="WP_181740883.1">
    <property type="nucleotide sequence ID" value="NZ_JACEOL010000036.1"/>
</dbReference>
<gene>
    <name evidence="1" type="ORF">H2C83_11320</name>
</gene>
<sequence length="87" mass="10159">MDQHKPRRVKHLRSLNPGEELDLAGQLADLKLRFYQQSVLLSALIDLLVEKELIEKDEIARMAVKIDKDLSKDLQEPSQKQFFKKTE</sequence>
<protein>
    <submittedName>
        <fullName evidence="1">Uncharacterized protein</fullName>
    </submittedName>
</protein>
<dbReference type="EMBL" id="JACEOL010000036">
    <property type="protein sequence ID" value="MBA4602891.1"/>
    <property type="molecule type" value="Genomic_DNA"/>
</dbReference>
<accession>A0A7W1XTI4</accession>
<dbReference type="Proteomes" id="UP000538292">
    <property type="component" value="Unassembled WGS sequence"/>
</dbReference>
<comment type="caution">
    <text evidence="1">The sequence shown here is derived from an EMBL/GenBank/DDBJ whole genome shotgun (WGS) entry which is preliminary data.</text>
</comment>
<organism evidence="1 2">
    <name type="scientific">Thermoactinomyces mirandus</name>
    <dbReference type="NCBI Taxonomy" id="2756294"/>
    <lineage>
        <taxon>Bacteria</taxon>
        <taxon>Bacillati</taxon>
        <taxon>Bacillota</taxon>
        <taxon>Bacilli</taxon>
        <taxon>Bacillales</taxon>
        <taxon>Thermoactinomycetaceae</taxon>
        <taxon>Thermoactinomyces</taxon>
    </lineage>
</organism>
<evidence type="ECO:0000313" key="1">
    <source>
        <dbReference type="EMBL" id="MBA4602891.1"/>
    </source>
</evidence>
<keyword evidence="2" id="KW-1185">Reference proteome</keyword>
<reference evidence="1 2" key="1">
    <citation type="submission" date="2020-07" db="EMBL/GenBank/DDBJ databases">
        <title>Thermoactinomyces phylogeny.</title>
        <authorList>
            <person name="Dunlap C."/>
        </authorList>
    </citation>
    <scope>NUCLEOTIDE SEQUENCE [LARGE SCALE GENOMIC DNA]</scope>
    <source>
        <strain evidence="1 2">AMNI-1</strain>
    </source>
</reference>
<dbReference type="AlphaFoldDB" id="A0A7W1XTI4"/>
<proteinExistence type="predicted"/>
<name>A0A7W1XTI4_9BACL</name>
<evidence type="ECO:0000313" key="2">
    <source>
        <dbReference type="Proteomes" id="UP000538292"/>
    </source>
</evidence>